<feature type="coiled-coil region" evidence="1">
    <location>
        <begin position="7"/>
        <end position="34"/>
    </location>
</feature>
<protein>
    <submittedName>
        <fullName evidence="2">Uncharacterized protein</fullName>
    </submittedName>
</protein>
<keyword evidence="1" id="KW-0175">Coiled coil</keyword>
<gene>
    <name evidence="2" type="ORF">Tco_0856972</name>
</gene>
<evidence type="ECO:0000313" key="3">
    <source>
        <dbReference type="Proteomes" id="UP001151760"/>
    </source>
</evidence>
<evidence type="ECO:0000256" key="1">
    <source>
        <dbReference type="SAM" id="Coils"/>
    </source>
</evidence>
<keyword evidence="3" id="KW-1185">Reference proteome</keyword>
<reference evidence="2" key="1">
    <citation type="journal article" date="2022" name="Int. J. Mol. Sci.">
        <title>Draft Genome of Tanacetum Coccineum: Genomic Comparison of Closely Related Tanacetum-Family Plants.</title>
        <authorList>
            <person name="Yamashiro T."/>
            <person name="Shiraishi A."/>
            <person name="Nakayama K."/>
            <person name="Satake H."/>
        </authorList>
    </citation>
    <scope>NUCLEOTIDE SEQUENCE</scope>
</reference>
<dbReference type="Proteomes" id="UP001151760">
    <property type="component" value="Unassembled WGS sequence"/>
</dbReference>
<dbReference type="EMBL" id="BQNB010012949">
    <property type="protein sequence ID" value="GJT09930.1"/>
    <property type="molecule type" value="Genomic_DNA"/>
</dbReference>
<accession>A0ABQ5B4V9</accession>
<reference evidence="2" key="2">
    <citation type="submission" date="2022-01" db="EMBL/GenBank/DDBJ databases">
        <authorList>
            <person name="Yamashiro T."/>
            <person name="Shiraishi A."/>
            <person name="Satake H."/>
            <person name="Nakayama K."/>
        </authorList>
    </citation>
    <scope>NUCLEOTIDE SEQUENCE</scope>
</reference>
<organism evidence="2 3">
    <name type="scientific">Tanacetum coccineum</name>
    <dbReference type="NCBI Taxonomy" id="301880"/>
    <lineage>
        <taxon>Eukaryota</taxon>
        <taxon>Viridiplantae</taxon>
        <taxon>Streptophyta</taxon>
        <taxon>Embryophyta</taxon>
        <taxon>Tracheophyta</taxon>
        <taxon>Spermatophyta</taxon>
        <taxon>Magnoliopsida</taxon>
        <taxon>eudicotyledons</taxon>
        <taxon>Gunneridae</taxon>
        <taxon>Pentapetalae</taxon>
        <taxon>asterids</taxon>
        <taxon>campanulids</taxon>
        <taxon>Asterales</taxon>
        <taxon>Asteraceae</taxon>
        <taxon>Asteroideae</taxon>
        <taxon>Anthemideae</taxon>
        <taxon>Anthemidinae</taxon>
        <taxon>Tanacetum</taxon>
    </lineage>
</organism>
<name>A0ABQ5B4V9_9ASTR</name>
<comment type="caution">
    <text evidence="2">The sequence shown here is derived from an EMBL/GenBank/DDBJ whole genome shotgun (WGS) entry which is preliminary data.</text>
</comment>
<sequence length="267" mass="30246">MIHNLVVLDLEKAKDAQAKEIAALKKRIQKLERKKMSTPIGLKRLKKVGESIADIDADVEVTLVDETQERQDDELMFDTGVLDTDEMHVEAKVIEKDEQSTKLDDSTAGKAVTTASVEDSAAPTTIKEISQEQKLARKQEEEANIALIESWENTQAMMEADRLLAKRLQSKEREEMLQDIDREDLETLWKLVKTKHGDKRPEDEHERVLWGDFKVMFEPDIRSLEMRTSSYVLSTAQAYGKAAKSVAGEKVYAAGLQLLEDFLLSRG</sequence>
<proteinExistence type="predicted"/>
<evidence type="ECO:0000313" key="2">
    <source>
        <dbReference type="EMBL" id="GJT09930.1"/>
    </source>
</evidence>